<name>A0A0D3I6L9_EMIH1</name>
<accession>A0A0D3I6L9</accession>
<evidence type="ECO:0000313" key="3">
    <source>
        <dbReference type="Proteomes" id="UP000013827"/>
    </source>
</evidence>
<keyword evidence="3" id="KW-1185">Reference proteome</keyword>
<organism evidence="2 3">
    <name type="scientific">Emiliania huxleyi (strain CCMP1516)</name>
    <dbReference type="NCBI Taxonomy" id="280463"/>
    <lineage>
        <taxon>Eukaryota</taxon>
        <taxon>Haptista</taxon>
        <taxon>Haptophyta</taxon>
        <taxon>Prymnesiophyceae</taxon>
        <taxon>Isochrysidales</taxon>
        <taxon>Noelaerhabdaceae</taxon>
        <taxon>Emiliania</taxon>
    </lineage>
</organism>
<reference evidence="2" key="2">
    <citation type="submission" date="2024-10" db="UniProtKB">
        <authorList>
            <consortium name="EnsemblProtists"/>
        </authorList>
    </citation>
    <scope>IDENTIFICATION</scope>
</reference>
<reference evidence="3" key="1">
    <citation type="journal article" date="2013" name="Nature">
        <title>Pan genome of the phytoplankton Emiliania underpins its global distribution.</title>
        <authorList>
            <person name="Read B.A."/>
            <person name="Kegel J."/>
            <person name="Klute M.J."/>
            <person name="Kuo A."/>
            <person name="Lefebvre S.C."/>
            <person name="Maumus F."/>
            <person name="Mayer C."/>
            <person name="Miller J."/>
            <person name="Monier A."/>
            <person name="Salamov A."/>
            <person name="Young J."/>
            <person name="Aguilar M."/>
            <person name="Claverie J.M."/>
            <person name="Frickenhaus S."/>
            <person name="Gonzalez K."/>
            <person name="Herman E.K."/>
            <person name="Lin Y.C."/>
            <person name="Napier J."/>
            <person name="Ogata H."/>
            <person name="Sarno A.F."/>
            <person name="Shmutz J."/>
            <person name="Schroeder D."/>
            <person name="de Vargas C."/>
            <person name="Verret F."/>
            <person name="von Dassow P."/>
            <person name="Valentin K."/>
            <person name="Van de Peer Y."/>
            <person name="Wheeler G."/>
            <person name="Dacks J.B."/>
            <person name="Delwiche C.F."/>
            <person name="Dyhrman S.T."/>
            <person name="Glockner G."/>
            <person name="John U."/>
            <person name="Richards T."/>
            <person name="Worden A.Z."/>
            <person name="Zhang X."/>
            <person name="Grigoriev I.V."/>
            <person name="Allen A.E."/>
            <person name="Bidle K."/>
            <person name="Borodovsky M."/>
            <person name="Bowler C."/>
            <person name="Brownlee C."/>
            <person name="Cock J.M."/>
            <person name="Elias M."/>
            <person name="Gladyshev V.N."/>
            <person name="Groth M."/>
            <person name="Guda C."/>
            <person name="Hadaegh A."/>
            <person name="Iglesias-Rodriguez M.D."/>
            <person name="Jenkins J."/>
            <person name="Jones B.M."/>
            <person name="Lawson T."/>
            <person name="Leese F."/>
            <person name="Lindquist E."/>
            <person name="Lobanov A."/>
            <person name="Lomsadze A."/>
            <person name="Malik S.B."/>
            <person name="Marsh M.E."/>
            <person name="Mackinder L."/>
            <person name="Mock T."/>
            <person name="Mueller-Roeber B."/>
            <person name="Pagarete A."/>
            <person name="Parker M."/>
            <person name="Probert I."/>
            <person name="Quesneville H."/>
            <person name="Raines C."/>
            <person name="Rensing S.A."/>
            <person name="Riano-Pachon D.M."/>
            <person name="Richier S."/>
            <person name="Rokitta S."/>
            <person name="Shiraiwa Y."/>
            <person name="Soanes D.M."/>
            <person name="van der Giezen M."/>
            <person name="Wahlund T.M."/>
            <person name="Williams B."/>
            <person name="Wilson W."/>
            <person name="Wolfe G."/>
            <person name="Wurch L.L."/>
        </authorList>
    </citation>
    <scope>NUCLEOTIDE SEQUENCE</scope>
</reference>
<evidence type="ECO:0000313" key="2">
    <source>
        <dbReference type="EnsemblProtists" id="EOD06904"/>
    </source>
</evidence>
<protein>
    <submittedName>
        <fullName evidence="2">Uncharacterized protein</fullName>
    </submittedName>
</protein>
<dbReference type="HOGENOM" id="CLU_1362612_0_0_1"/>
<dbReference type="AlphaFoldDB" id="A0A0D3I6L9"/>
<dbReference type="KEGG" id="ehx:EMIHUDRAFT_218602"/>
<dbReference type="Proteomes" id="UP000013827">
    <property type="component" value="Unassembled WGS sequence"/>
</dbReference>
<sequence>MHEAYDTKEALGAGHDPRHGSRDHGAQWYHDARWRPVPPPSDEAYGAPGEGAPEWEQLRLQSRSLLTPAALGGGVRTGVAAGGRALHTCKPPALHEGDRYVDLDGTSHKPERRADRAELAWAQAEVKGLRVQLEALRGRLYGAAALGGGGRPEADPAARLPQPSGFNAIHTETCPATPKRKADALHERQLFPAIVGTRELI</sequence>
<dbReference type="RefSeq" id="XP_005759333.1">
    <property type="nucleotide sequence ID" value="XM_005759276.1"/>
</dbReference>
<evidence type="ECO:0000256" key="1">
    <source>
        <dbReference type="SAM" id="MobiDB-lite"/>
    </source>
</evidence>
<dbReference type="EnsemblProtists" id="EOD06904">
    <property type="protein sequence ID" value="EOD06904"/>
    <property type="gene ID" value="EMIHUDRAFT_218602"/>
</dbReference>
<proteinExistence type="predicted"/>
<dbReference type="GeneID" id="17253066"/>
<feature type="region of interest" description="Disordered" evidence="1">
    <location>
        <begin position="1"/>
        <end position="25"/>
    </location>
</feature>
<dbReference type="PaxDb" id="2903-EOD06904"/>